<feature type="domain" description="Reverse transcriptase" evidence="3">
    <location>
        <begin position="358"/>
        <end position="633"/>
    </location>
</feature>
<accession>A0A813MSV3</accession>
<dbReference type="InterPro" id="IPR058912">
    <property type="entry name" value="HTH_animal"/>
</dbReference>
<dbReference type="EMBL" id="CAJNOJ010000002">
    <property type="protein sequence ID" value="CAF0726142.1"/>
    <property type="molecule type" value="Genomic_DNA"/>
</dbReference>
<dbReference type="OrthoDB" id="6752697at2759"/>
<dbReference type="PANTHER" id="PTHR21301:SF10">
    <property type="entry name" value="REVERSE TRANSCRIPTASE DOMAIN-CONTAINING PROTEIN"/>
    <property type="match status" value="1"/>
</dbReference>
<feature type="compositionally biased region" description="Polar residues" evidence="1">
    <location>
        <begin position="935"/>
        <end position="950"/>
    </location>
</feature>
<keyword evidence="6" id="KW-1185">Reference proteome</keyword>
<dbReference type="PROSITE" id="PS50878">
    <property type="entry name" value="RT_POL"/>
    <property type="match status" value="1"/>
</dbReference>
<feature type="signal peptide" evidence="2">
    <location>
        <begin position="1"/>
        <end position="20"/>
    </location>
</feature>
<dbReference type="Proteomes" id="UP000663852">
    <property type="component" value="Unassembled WGS sequence"/>
</dbReference>
<sequence length="958" mass="111453">MFFAAVKTLLLISKLLPINTHNYIDHIRQRFGPLTAKHVFWYAKLKIKQEKIKKDLEYLKICKREKLIPTFVKIKIPATHQHYKRAINLFRMQLINDEIKIKKKKLTINYKNCQTMMSLLHDNITGLTLIKLKSIFKQLIEQKLFKWTITHNNKLHMLRNEKTSSHKQTTNAEKLNIIKNLSSRQLNNDETSALEHGLDYVFPPTKFDDQTFISNIENFFVNILGHTTDKRDYEEINADEQTIYNLTPTQLEYAKKIRSSCNSFRKIAMKEITNQHHISKRTEKTLKNLSKDKSIIITRPDKGRGIVIINQSDYVKKMNDILSDTKTFRQIDEDPTIKQENKLNSKLSQLKNDNFLTTEDYNYAKSRGSQPGRIYALPKIHKQPDPDGIIPFRPIVSSSNTYNHKLAKLLANKLDYLRKNSTIVNDTFSFVEWLHKLKIDPNEHKLFSFDITSLFTKVPLDRTIEIILEKLYDKKHTCIVSKKPKTTWCDKCKNRYEMKFLLELATKETHFIFNNKTYCQINGVAMGSPLGPLFADIYINYLEQKFMKRITKNGVEHYKRFVDDTFVIAHKDTNIKTILDILNSYDVEIQFTCEEEKDHTLSFLDVKIQRTTSLLTPFITSIYRKPSFTGLILKWSSYVPKTYKVSAISSMIYRAIKICSTFDLMVDEFNFIRNIALKNEYPINFIESQIRKTLNRYYNSSNELKPTKPVSTMPDTKKTTQLYIDIPYFGPTTNKFGKKLIKFASSTQPLLSVQPIQRPAPAISSLFSLKDKIPISLQSGVVYKIPCHDCAASYIGKTIRHVQRRLYEHGKPTSLEESTTVPVSTTQDTVNDLRRSTRTRKLIERYGTLPIENQNKHIDENLRKETKTLQSALFKHQVDNQHKINWNDIKIIDKDPQPYRLLIRESLAIKQLKPTLNRTVNSAPLLVYPEGLMKNTPTTKPERTVTASTNHGGGNEVK</sequence>
<dbReference type="EMBL" id="CAJNOR010005005">
    <property type="protein sequence ID" value="CAF1539831.1"/>
    <property type="molecule type" value="Genomic_DNA"/>
</dbReference>
<gene>
    <name evidence="4" type="ORF">EDS130_LOCUS714</name>
    <name evidence="5" type="ORF">XAT740_LOCUS42097</name>
</gene>
<dbReference type="Proteomes" id="UP000663828">
    <property type="component" value="Unassembled WGS sequence"/>
</dbReference>
<protein>
    <recommendedName>
        <fullName evidence="3">Reverse transcriptase domain-containing protein</fullName>
    </recommendedName>
</protein>
<dbReference type="InterPro" id="IPR043502">
    <property type="entry name" value="DNA/RNA_pol_sf"/>
</dbReference>
<evidence type="ECO:0000259" key="3">
    <source>
        <dbReference type="PROSITE" id="PS50878"/>
    </source>
</evidence>
<dbReference type="AlphaFoldDB" id="A0A813MSV3"/>
<reference evidence="4" key="1">
    <citation type="submission" date="2021-02" db="EMBL/GenBank/DDBJ databases">
        <authorList>
            <person name="Nowell W R."/>
        </authorList>
    </citation>
    <scope>NUCLEOTIDE SEQUENCE</scope>
</reference>
<evidence type="ECO:0000313" key="4">
    <source>
        <dbReference type="EMBL" id="CAF0726142.1"/>
    </source>
</evidence>
<organism evidence="4 7">
    <name type="scientific">Adineta ricciae</name>
    <name type="common">Rotifer</name>
    <dbReference type="NCBI Taxonomy" id="249248"/>
    <lineage>
        <taxon>Eukaryota</taxon>
        <taxon>Metazoa</taxon>
        <taxon>Spiralia</taxon>
        <taxon>Gnathifera</taxon>
        <taxon>Rotifera</taxon>
        <taxon>Eurotatoria</taxon>
        <taxon>Bdelloidea</taxon>
        <taxon>Adinetida</taxon>
        <taxon>Adinetidae</taxon>
        <taxon>Adineta</taxon>
    </lineage>
</organism>
<feature type="chain" id="PRO_5035596960" description="Reverse transcriptase domain-containing protein" evidence="2">
    <location>
        <begin position="21"/>
        <end position="958"/>
    </location>
</feature>
<name>A0A813MSV3_ADIRI</name>
<proteinExistence type="predicted"/>
<evidence type="ECO:0000313" key="5">
    <source>
        <dbReference type="EMBL" id="CAF1539831.1"/>
    </source>
</evidence>
<dbReference type="Pfam" id="PF00078">
    <property type="entry name" value="RVT_1"/>
    <property type="match status" value="1"/>
</dbReference>
<evidence type="ECO:0000256" key="1">
    <source>
        <dbReference type="SAM" id="MobiDB-lite"/>
    </source>
</evidence>
<keyword evidence="2" id="KW-0732">Signal</keyword>
<feature type="region of interest" description="Disordered" evidence="1">
    <location>
        <begin position="933"/>
        <end position="958"/>
    </location>
</feature>
<dbReference type="CDD" id="cd00304">
    <property type="entry name" value="RT_like"/>
    <property type="match status" value="1"/>
</dbReference>
<evidence type="ECO:0000313" key="7">
    <source>
        <dbReference type="Proteomes" id="UP000663852"/>
    </source>
</evidence>
<dbReference type="Pfam" id="PF26215">
    <property type="entry name" value="HTH_animal"/>
    <property type="match status" value="1"/>
</dbReference>
<dbReference type="SUPFAM" id="SSF56672">
    <property type="entry name" value="DNA/RNA polymerases"/>
    <property type="match status" value="1"/>
</dbReference>
<dbReference type="PANTHER" id="PTHR21301">
    <property type="entry name" value="REVERSE TRANSCRIPTASE"/>
    <property type="match status" value="1"/>
</dbReference>
<evidence type="ECO:0000256" key="2">
    <source>
        <dbReference type="SAM" id="SignalP"/>
    </source>
</evidence>
<dbReference type="InterPro" id="IPR000477">
    <property type="entry name" value="RT_dom"/>
</dbReference>
<comment type="caution">
    <text evidence="4">The sequence shown here is derived from an EMBL/GenBank/DDBJ whole genome shotgun (WGS) entry which is preliminary data.</text>
</comment>
<evidence type="ECO:0000313" key="6">
    <source>
        <dbReference type="Proteomes" id="UP000663828"/>
    </source>
</evidence>